<proteinExistence type="predicted"/>
<dbReference type="Pfam" id="PF12796">
    <property type="entry name" value="Ank_2"/>
    <property type="match status" value="1"/>
</dbReference>
<evidence type="ECO:0000256" key="3">
    <source>
        <dbReference type="PROSITE-ProRule" id="PRU00023"/>
    </source>
</evidence>
<comment type="caution">
    <text evidence="4">The sequence shown here is derived from an EMBL/GenBank/DDBJ whole genome shotgun (WGS) entry which is preliminary data.</text>
</comment>
<dbReference type="PANTHER" id="PTHR24201:SF2">
    <property type="entry name" value="ANKYRIN REPEAT DOMAIN-CONTAINING PROTEIN 42"/>
    <property type="match status" value="1"/>
</dbReference>
<dbReference type="Proteomes" id="UP000614047">
    <property type="component" value="Unassembled WGS sequence"/>
</dbReference>
<evidence type="ECO:0000256" key="1">
    <source>
        <dbReference type="ARBA" id="ARBA00022737"/>
    </source>
</evidence>
<evidence type="ECO:0000256" key="2">
    <source>
        <dbReference type="ARBA" id="ARBA00023043"/>
    </source>
</evidence>
<protein>
    <recommendedName>
        <fullName evidence="6">Ankyrin repeat domain-containing protein</fullName>
    </recommendedName>
</protein>
<dbReference type="InterPro" id="IPR002110">
    <property type="entry name" value="Ankyrin_rpt"/>
</dbReference>
<sequence>MIGSAQYVAQELAAWQRARRYGVPRWMIGRATERQLAGDWEGACRAARVRVALDPRAVAGEHGAEVAGALLEDLRHLAPDLLRWHLPRIGHGRSTLSPHQAIVLARHGGRALHVLTPTMMDGPQHLVLRFGDVDEGAGEESRREEQDWTGARHLWDARRVGELLERCGGGGRVPFFHPDGTPLADDELAAGGVAGLAERVALLQERGEVEAAFDAAGLDLDLTAPDLPAYYDAEPLPLLSRLPLALTRLGPEIARLGGNLHKIFVGWPATVLIDSGRAGTGGRPLVKVVDDRSAGSAAYLPAPAWRRLPDLDLLRAGRIGPDELHPLVRSALFPARPEPAGPSGPPDAGLSGAPVRVRCRGEWHEVRQGDGALRIPHGDGERQREKALLALGGAVSGCFALERAWTGGGGRLPKALRDQRQELFLRAQHGDAPGVLRLLDAGADPHARDGRKRTLLHLLHMLDHEELLPRLLKAGLDLEARDQNGRTPLHMAVGDHGSEALVRALVDAGARIDVEDELTFGLVDFLDRHRRTDLDWLRKRIEKECPGAGGAWWSGDEYE</sequence>
<evidence type="ECO:0008006" key="6">
    <source>
        <dbReference type="Google" id="ProtNLM"/>
    </source>
</evidence>
<dbReference type="RefSeq" id="WP_197013052.1">
    <property type="nucleotide sequence ID" value="NZ_BAABES010000011.1"/>
</dbReference>
<evidence type="ECO:0000313" key="4">
    <source>
        <dbReference type="EMBL" id="MBG6090610.1"/>
    </source>
</evidence>
<dbReference type="PROSITE" id="PS50088">
    <property type="entry name" value="ANK_REPEAT"/>
    <property type="match status" value="2"/>
</dbReference>
<organism evidence="4 5">
    <name type="scientific">Actinomadura viridis</name>
    <dbReference type="NCBI Taxonomy" id="58110"/>
    <lineage>
        <taxon>Bacteria</taxon>
        <taxon>Bacillati</taxon>
        <taxon>Actinomycetota</taxon>
        <taxon>Actinomycetes</taxon>
        <taxon>Streptosporangiales</taxon>
        <taxon>Thermomonosporaceae</taxon>
        <taxon>Actinomadura</taxon>
    </lineage>
</organism>
<dbReference type="SUPFAM" id="SSF48403">
    <property type="entry name" value="Ankyrin repeat"/>
    <property type="match status" value="1"/>
</dbReference>
<dbReference type="EMBL" id="JADOUA010000001">
    <property type="protein sequence ID" value="MBG6090610.1"/>
    <property type="molecule type" value="Genomic_DNA"/>
</dbReference>
<keyword evidence="1" id="KW-0677">Repeat</keyword>
<feature type="repeat" description="ANK" evidence="3">
    <location>
        <begin position="484"/>
        <end position="517"/>
    </location>
</feature>
<dbReference type="PANTHER" id="PTHR24201">
    <property type="entry name" value="ANK_REP_REGION DOMAIN-CONTAINING PROTEIN"/>
    <property type="match status" value="1"/>
</dbReference>
<dbReference type="SMART" id="SM00248">
    <property type="entry name" value="ANK"/>
    <property type="match status" value="3"/>
</dbReference>
<feature type="repeat" description="ANK" evidence="3">
    <location>
        <begin position="451"/>
        <end position="483"/>
    </location>
</feature>
<dbReference type="Gene3D" id="1.25.40.20">
    <property type="entry name" value="Ankyrin repeat-containing domain"/>
    <property type="match status" value="1"/>
</dbReference>
<gene>
    <name evidence="4" type="ORF">IW256_004723</name>
</gene>
<dbReference type="AlphaFoldDB" id="A0A931DIF3"/>
<dbReference type="InterPro" id="IPR036770">
    <property type="entry name" value="Ankyrin_rpt-contain_sf"/>
</dbReference>
<dbReference type="PROSITE" id="PS50297">
    <property type="entry name" value="ANK_REP_REGION"/>
    <property type="match status" value="1"/>
</dbReference>
<keyword evidence="5" id="KW-1185">Reference proteome</keyword>
<dbReference type="InterPro" id="IPR050776">
    <property type="entry name" value="Ank_Repeat/CDKN_Inhibitor"/>
</dbReference>
<reference evidence="4" key="1">
    <citation type="submission" date="2020-11" db="EMBL/GenBank/DDBJ databases">
        <title>Sequencing the genomes of 1000 actinobacteria strains.</title>
        <authorList>
            <person name="Klenk H.-P."/>
        </authorList>
    </citation>
    <scope>NUCLEOTIDE SEQUENCE</scope>
    <source>
        <strain evidence="4">DSM 43175</strain>
    </source>
</reference>
<keyword evidence="2 3" id="KW-0040">ANK repeat</keyword>
<name>A0A931DIF3_9ACTN</name>
<evidence type="ECO:0000313" key="5">
    <source>
        <dbReference type="Proteomes" id="UP000614047"/>
    </source>
</evidence>
<accession>A0A931DIF3</accession>